<organism evidence="2 3">
    <name type="scientific">Pseudonocardia tropica</name>
    <dbReference type="NCBI Taxonomy" id="681289"/>
    <lineage>
        <taxon>Bacteria</taxon>
        <taxon>Bacillati</taxon>
        <taxon>Actinomycetota</taxon>
        <taxon>Actinomycetes</taxon>
        <taxon>Pseudonocardiales</taxon>
        <taxon>Pseudonocardiaceae</taxon>
        <taxon>Pseudonocardia</taxon>
    </lineage>
</organism>
<gene>
    <name evidence="2" type="ORF">WHI96_26130</name>
</gene>
<accession>A0ABV1K222</accession>
<keyword evidence="3" id="KW-1185">Reference proteome</keyword>
<evidence type="ECO:0000256" key="1">
    <source>
        <dbReference type="SAM" id="MobiDB-lite"/>
    </source>
</evidence>
<evidence type="ECO:0000313" key="3">
    <source>
        <dbReference type="Proteomes" id="UP001464923"/>
    </source>
</evidence>
<dbReference type="EMBL" id="JBEDNP010000030">
    <property type="protein sequence ID" value="MEQ3542292.1"/>
    <property type="molecule type" value="Genomic_DNA"/>
</dbReference>
<proteinExistence type="predicted"/>
<reference evidence="2 3" key="1">
    <citation type="submission" date="2024-03" db="EMBL/GenBank/DDBJ databases">
        <title>Draft genome sequence of Pseudonocardia tropica JCM 19149.</title>
        <authorList>
            <person name="Butdee W."/>
            <person name="Duangmal K."/>
        </authorList>
    </citation>
    <scope>NUCLEOTIDE SEQUENCE [LARGE SCALE GENOMIC DNA]</scope>
    <source>
        <strain evidence="2 3">JCM 19149</strain>
    </source>
</reference>
<dbReference type="Proteomes" id="UP001464923">
    <property type="component" value="Unassembled WGS sequence"/>
</dbReference>
<evidence type="ECO:0000313" key="2">
    <source>
        <dbReference type="EMBL" id="MEQ3542292.1"/>
    </source>
</evidence>
<name>A0ABV1K222_9PSEU</name>
<protein>
    <submittedName>
        <fullName evidence="2">Uncharacterized protein</fullName>
    </submittedName>
</protein>
<comment type="caution">
    <text evidence="2">The sequence shown here is derived from an EMBL/GenBank/DDBJ whole genome shotgun (WGS) entry which is preliminary data.</text>
</comment>
<dbReference type="RefSeq" id="WP_345645667.1">
    <property type="nucleotide sequence ID" value="NZ_BAABLY010000035.1"/>
</dbReference>
<sequence length="99" mass="9356">MTGAGAIDRLVDLVAQPDLQLVALTTGLAALAGPLSGQVVWVIAVLLVLASVLPGHSAGPVDGHGSSGGGGAGDGGGGGGGGIRPFGPRSPSPTGARRR</sequence>
<feature type="compositionally biased region" description="Gly residues" evidence="1">
    <location>
        <begin position="65"/>
        <end position="84"/>
    </location>
</feature>
<feature type="region of interest" description="Disordered" evidence="1">
    <location>
        <begin position="58"/>
        <end position="99"/>
    </location>
</feature>